<organism evidence="2 4">
    <name type="scientific">Rathayibacter tanaceti</name>
    <dbReference type="NCBI Taxonomy" id="1671680"/>
    <lineage>
        <taxon>Bacteria</taxon>
        <taxon>Bacillati</taxon>
        <taxon>Actinomycetota</taxon>
        <taxon>Actinomycetes</taxon>
        <taxon>Micrococcales</taxon>
        <taxon>Microbacteriaceae</taxon>
        <taxon>Rathayibacter</taxon>
    </lineage>
</organism>
<dbReference type="Proteomes" id="UP000465031">
    <property type="component" value="Chromosome"/>
</dbReference>
<dbReference type="Proteomes" id="UP000076717">
    <property type="component" value="Unassembled WGS sequence"/>
</dbReference>
<dbReference type="RefSeq" id="WP_068210406.1">
    <property type="nucleotide sequence ID" value="NZ_CP047186.1"/>
</dbReference>
<dbReference type="KEGG" id="rte:GSU10_00455"/>
<evidence type="ECO:0000313" key="3">
    <source>
        <dbReference type="EMBL" id="QHC54277.1"/>
    </source>
</evidence>
<protein>
    <submittedName>
        <fullName evidence="2">Uncharacterized protein</fullName>
    </submittedName>
</protein>
<proteinExistence type="predicted"/>
<dbReference type="EMBL" id="LIIN01000044">
    <property type="protein sequence ID" value="KZX21313.1"/>
    <property type="molecule type" value="Genomic_DNA"/>
</dbReference>
<reference evidence="5" key="2">
    <citation type="submission" date="2019-12" db="EMBL/GenBank/DDBJ databases">
        <title>Complete and draft genome sequences of new strains and members of some known species of the genus Rathayibacter isolated from plants.</title>
        <authorList>
            <person name="Tarlachkov S.V."/>
            <person name="Starodumova I.P."/>
            <person name="Dorofeeva L.V."/>
            <person name="Prisyazhnaya N.V."/>
            <person name="Leyn S."/>
            <person name="Zlamal J."/>
            <person name="Elan M."/>
            <person name="Osterman A.L."/>
            <person name="Nadler S."/>
            <person name="Subbotin S.A."/>
            <person name="Evtushenko L.I."/>
        </authorList>
    </citation>
    <scope>NUCLEOTIDE SEQUENCE [LARGE SCALE GENOMIC DNA]</scope>
    <source>
        <strain evidence="5">VKM Ac-2761</strain>
    </source>
</reference>
<evidence type="ECO:0000313" key="2">
    <source>
        <dbReference type="EMBL" id="KZX21313.1"/>
    </source>
</evidence>
<sequence length="503" mass="52422">MAHDSTTPEQNPDGSGRGRVQRRTIVQGAAWTVPVVAASIATPAFAASNPPLVPTLQWTSVPTVKGCETGTFTARATTDGTTPAVNKATFVTPPSGWTWPDGGTNRRSVRTNSQGIASYQLVAPFRTNSDGAYNLSITDNSLTDTDTARVNTSDRSGKGDIIAFNPADSSYNVQATNQPTTGVTRFEATDNPTGSSTTMTLYSNGELWANGALRDTGVIQADSSGSNGNPGVTYIKNDGNSYVWSQSTGIRLRETGISNTISRDGVRFEAVENSGGPSTWMLLTGTSTSQRLVINGGTVATGVVAADTGLSNGTPFTTYVTSTGGVFTRTGSTTTQVGTITPGLAARIRRLEVVENSSGLSVIMIHDTNGGLSALAQQPDGSWGPWTQLHSGGVAQADTGVTAGNPTVIYMNNSGVVQKITWVNGVLSPSEQLQATEPAGSIGNISRFEAAENPNGFSTYSFLNGDELRTNGSRTDTGVIAMDVGVSGGRPLVFYIKPYTDCA</sequence>
<evidence type="ECO:0000313" key="4">
    <source>
        <dbReference type="Proteomes" id="UP000076717"/>
    </source>
</evidence>
<dbReference type="OrthoDB" id="5122649at2"/>
<gene>
    <name evidence="2" type="ORF">ACH61_01546</name>
    <name evidence="3" type="ORF">GSU10_00455</name>
</gene>
<dbReference type="AlphaFoldDB" id="A0A166HXQ1"/>
<reference evidence="3" key="3">
    <citation type="submission" date="2019-12" db="EMBL/GenBank/DDBJ databases">
        <title>Complete and Draft Genome Sequences of New Strains and Members of Some Known Species of the Genus Rathayibacter isolated from Plants.</title>
        <authorList>
            <person name="Tarlachkov S.V."/>
            <person name="Starodumova I.P."/>
            <person name="Dorofeeva L.V."/>
            <person name="Prisyazhnaya N.V."/>
            <person name="Leyn S.A."/>
            <person name="Zlamal J.E."/>
            <person name="Elane M.L."/>
            <person name="Osterman A.L."/>
            <person name="Nadler S.A."/>
            <person name="Subbotin S.A."/>
            <person name="Evtushenko L.I."/>
        </authorList>
    </citation>
    <scope>NUCLEOTIDE SEQUENCE</scope>
    <source>
        <strain evidence="3">VKM Ac-2761</strain>
    </source>
</reference>
<feature type="region of interest" description="Disordered" evidence="1">
    <location>
        <begin position="1"/>
        <end position="20"/>
    </location>
</feature>
<feature type="compositionally biased region" description="Polar residues" evidence="1">
    <location>
        <begin position="1"/>
        <end position="13"/>
    </location>
</feature>
<evidence type="ECO:0000313" key="5">
    <source>
        <dbReference type="Proteomes" id="UP000465031"/>
    </source>
</evidence>
<accession>A0A166HXQ1</accession>
<dbReference type="EMBL" id="CP047186">
    <property type="protein sequence ID" value="QHC54277.1"/>
    <property type="molecule type" value="Genomic_DNA"/>
</dbReference>
<keyword evidence="4" id="KW-1185">Reference proteome</keyword>
<reference evidence="2 4" key="1">
    <citation type="submission" date="2015-08" db="EMBL/GenBank/DDBJ databases">
        <title>Draft Genome Sequence of Rathayibacter sp. Strain VKM Ac-2596 Isolated from Leaf Gall Induced by Plant-Parasitic Nematodes.</title>
        <authorList>
            <person name="Vasilenko O.V."/>
            <person name="Starodumova I.P."/>
            <person name="Tarlachkov S.V."/>
            <person name="Dorofeeva L.V."/>
            <person name="Evtushenko L.I."/>
        </authorList>
    </citation>
    <scope>NUCLEOTIDE SEQUENCE [LARGE SCALE GENOMIC DNA]</scope>
    <source>
        <strain evidence="2 4">VKM Ac-2596</strain>
    </source>
</reference>
<evidence type="ECO:0000256" key="1">
    <source>
        <dbReference type="SAM" id="MobiDB-lite"/>
    </source>
</evidence>
<name>A0A166HXQ1_9MICO</name>